<dbReference type="OrthoDB" id="3358973at2759"/>
<feature type="compositionally biased region" description="Pro residues" evidence="1">
    <location>
        <begin position="253"/>
        <end position="274"/>
    </location>
</feature>
<feature type="compositionally biased region" description="Basic and acidic residues" evidence="1">
    <location>
        <begin position="312"/>
        <end position="321"/>
    </location>
</feature>
<dbReference type="Proteomes" id="UP000076532">
    <property type="component" value="Unassembled WGS sequence"/>
</dbReference>
<dbReference type="AlphaFoldDB" id="A0A166HDF8"/>
<feature type="compositionally biased region" description="Polar residues" evidence="1">
    <location>
        <begin position="172"/>
        <end position="195"/>
    </location>
</feature>
<keyword evidence="3" id="KW-1185">Reference proteome</keyword>
<accession>A0A166HDF8</accession>
<sequence length="328" mass="35412">MAASLSVDAGEPKLLPSLPASPTTSEDLSRAPVWADPDEEETTPQKKQDKGKERVVNLDVDVEEAGGSGEVSEEESPGSYPPTSEDTTETRRIEENLRRWEQNERQRRKAARESLQPQPRSLVGDVTRRASLLWPRKANPSHTSRSARSDDLGSHAALKSTEEVDFMPMESITDSPSISAHPSPHTSPRTATFGNPFNHPTDPVSPFDDTHAQKHPVVDGSATPSTTSDPLVKGKDAARGRPTLLESDSAIRNPPPPQPLGLPPPLTPPPPATSHPPGAIDPPSIATHAAATPEPEQKDRWWTDWLCGCSEGPDRGGDHQAGKTNPFE</sequence>
<proteinExistence type="predicted"/>
<evidence type="ECO:0000313" key="3">
    <source>
        <dbReference type="Proteomes" id="UP000076532"/>
    </source>
</evidence>
<feature type="compositionally biased region" description="Basic and acidic residues" evidence="1">
    <location>
        <begin position="43"/>
        <end position="56"/>
    </location>
</feature>
<name>A0A166HDF8_9AGAM</name>
<feature type="region of interest" description="Disordered" evidence="1">
    <location>
        <begin position="1"/>
        <end position="328"/>
    </location>
</feature>
<organism evidence="2 3">
    <name type="scientific">Athelia psychrophila</name>
    <dbReference type="NCBI Taxonomy" id="1759441"/>
    <lineage>
        <taxon>Eukaryota</taxon>
        <taxon>Fungi</taxon>
        <taxon>Dikarya</taxon>
        <taxon>Basidiomycota</taxon>
        <taxon>Agaricomycotina</taxon>
        <taxon>Agaricomycetes</taxon>
        <taxon>Agaricomycetidae</taxon>
        <taxon>Atheliales</taxon>
        <taxon>Atheliaceae</taxon>
        <taxon>Athelia</taxon>
    </lineage>
</organism>
<evidence type="ECO:0000313" key="2">
    <source>
        <dbReference type="EMBL" id="KZP18742.1"/>
    </source>
</evidence>
<feature type="compositionally biased region" description="Basic and acidic residues" evidence="1">
    <location>
        <begin position="88"/>
        <end position="105"/>
    </location>
</feature>
<reference evidence="2 3" key="1">
    <citation type="journal article" date="2016" name="Mol. Biol. Evol.">
        <title>Comparative Genomics of Early-Diverging Mushroom-Forming Fungi Provides Insights into the Origins of Lignocellulose Decay Capabilities.</title>
        <authorList>
            <person name="Nagy L.G."/>
            <person name="Riley R."/>
            <person name="Tritt A."/>
            <person name="Adam C."/>
            <person name="Daum C."/>
            <person name="Floudas D."/>
            <person name="Sun H."/>
            <person name="Yadav J.S."/>
            <person name="Pangilinan J."/>
            <person name="Larsson K.H."/>
            <person name="Matsuura K."/>
            <person name="Barry K."/>
            <person name="Labutti K."/>
            <person name="Kuo R."/>
            <person name="Ohm R.A."/>
            <person name="Bhattacharya S.S."/>
            <person name="Shirouzu T."/>
            <person name="Yoshinaga Y."/>
            <person name="Martin F.M."/>
            <person name="Grigoriev I.V."/>
            <person name="Hibbett D.S."/>
        </authorList>
    </citation>
    <scope>NUCLEOTIDE SEQUENCE [LARGE SCALE GENOMIC DNA]</scope>
    <source>
        <strain evidence="2 3">CBS 109695</strain>
    </source>
</reference>
<protein>
    <submittedName>
        <fullName evidence="2">Uncharacterized protein</fullName>
    </submittedName>
</protein>
<gene>
    <name evidence="2" type="ORF">FIBSPDRAFT_1046040</name>
</gene>
<dbReference type="EMBL" id="KV417570">
    <property type="protein sequence ID" value="KZP18742.1"/>
    <property type="molecule type" value="Genomic_DNA"/>
</dbReference>
<evidence type="ECO:0000256" key="1">
    <source>
        <dbReference type="SAM" id="MobiDB-lite"/>
    </source>
</evidence>